<keyword evidence="1" id="KW-0175">Coiled coil</keyword>
<dbReference type="Pfam" id="PF00239">
    <property type="entry name" value="Resolvase"/>
    <property type="match status" value="1"/>
</dbReference>
<dbReference type="PANTHER" id="PTHR30461">
    <property type="entry name" value="DNA-INVERTASE FROM LAMBDOID PROPHAGE"/>
    <property type="match status" value="1"/>
</dbReference>
<name>A0A9D1GS69_9FIRM</name>
<evidence type="ECO:0000313" key="4">
    <source>
        <dbReference type="EMBL" id="HIT58114.1"/>
    </source>
</evidence>
<dbReference type="Proteomes" id="UP000824136">
    <property type="component" value="Unassembled WGS sequence"/>
</dbReference>
<dbReference type="Gene3D" id="3.40.50.1390">
    <property type="entry name" value="Resolvase, N-terminal catalytic domain"/>
    <property type="match status" value="1"/>
</dbReference>
<organism evidence="4 5">
    <name type="scientific">Candidatus Faeciplasma pullistercoris</name>
    <dbReference type="NCBI Taxonomy" id="2840800"/>
    <lineage>
        <taxon>Bacteria</taxon>
        <taxon>Bacillati</taxon>
        <taxon>Bacillota</taxon>
        <taxon>Clostridia</taxon>
        <taxon>Eubacteriales</taxon>
        <taxon>Oscillospiraceae</taxon>
        <taxon>Oscillospiraceae incertae sedis</taxon>
        <taxon>Candidatus Faeciplasma</taxon>
    </lineage>
</organism>
<dbReference type="InterPro" id="IPR025827">
    <property type="entry name" value="Zn_ribbon_recom_dom"/>
</dbReference>
<reference evidence="4" key="2">
    <citation type="journal article" date="2021" name="PeerJ">
        <title>Extensive microbial diversity within the chicken gut microbiome revealed by metagenomics and culture.</title>
        <authorList>
            <person name="Gilroy R."/>
            <person name="Ravi A."/>
            <person name="Getino M."/>
            <person name="Pursley I."/>
            <person name="Horton D.L."/>
            <person name="Alikhan N.F."/>
            <person name="Baker D."/>
            <person name="Gharbi K."/>
            <person name="Hall N."/>
            <person name="Watson M."/>
            <person name="Adriaenssens E.M."/>
            <person name="Foster-Nyarko E."/>
            <person name="Jarju S."/>
            <person name="Secka A."/>
            <person name="Antonio M."/>
            <person name="Oren A."/>
            <person name="Chaudhuri R.R."/>
            <person name="La Ragione R."/>
            <person name="Hildebrand F."/>
            <person name="Pallen M.J."/>
        </authorList>
    </citation>
    <scope>NUCLEOTIDE SEQUENCE</scope>
    <source>
        <strain evidence="4">CHK33-4379</strain>
    </source>
</reference>
<evidence type="ECO:0000313" key="5">
    <source>
        <dbReference type="Proteomes" id="UP000824136"/>
    </source>
</evidence>
<dbReference type="AlphaFoldDB" id="A0A9D1GS69"/>
<dbReference type="Pfam" id="PF07508">
    <property type="entry name" value="Recombinase"/>
    <property type="match status" value="1"/>
</dbReference>
<dbReference type="GO" id="GO:0000150">
    <property type="term" value="F:DNA strand exchange activity"/>
    <property type="evidence" value="ECO:0007669"/>
    <property type="project" value="InterPro"/>
</dbReference>
<dbReference type="InterPro" id="IPR050639">
    <property type="entry name" value="SSR_resolvase"/>
</dbReference>
<dbReference type="PROSITE" id="PS51737">
    <property type="entry name" value="RECOMBINASE_DNA_BIND"/>
    <property type="match status" value="1"/>
</dbReference>
<dbReference type="PROSITE" id="PS51736">
    <property type="entry name" value="RECOMBINASES_3"/>
    <property type="match status" value="1"/>
</dbReference>
<dbReference type="InterPro" id="IPR011109">
    <property type="entry name" value="DNA_bind_recombinase_dom"/>
</dbReference>
<evidence type="ECO:0000256" key="1">
    <source>
        <dbReference type="SAM" id="Coils"/>
    </source>
</evidence>
<reference evidence="4" key="1">
    <citation type="submission" date="2020-10" db="EMBL/GenBank/DDBJ databases">
        <authorList>
            <person name="Gilroy R."/>
        </authorList>
    </citation>
    <scope>NUCLEOTIDE SEQUENCE</scope>
    <source>
        <strain evidence="4">CHK33-4379</strain>
    </source>
</reference>
<dbReference type="SUPFAM" id="SSF53041">
    <property type="entry name" value="Resolvase-like"/>
    <property type="match status" value="1"/>
</dbReference>
<evidence type="ECO:0000259" key="3">
    <source>
        <dbReference type="PROSITE" id="PS51737"/>
    </source>
</evidence>
<dbReference type="Gene3D" id="3.90.1750.20">
    <property type="entry name" value="Putative Large Serine Recombinase, Chain B, Domain 2"/>
    <property type="match status" value="1"/>
</dbReference>
<dbReference type="EMBL" id="DVLL01000001">
    <property type="protein sequence ID" value="HIT58114.1"/>
    <property type="molecule type" value="Genomic_DNA"/>
</dbReference>
<dbReference type="InterPro" id="IPR006119">
    <property type="entry name" value="Resolv_N"/>
</dbReference>
<dbReference type="InterPro" id="IPR038109">
    <property type="entry name" value="DNA_bind_recomb_sf"/>
</dbReference>
<gene>
    <name evidence="4" type="ORF">IAC39_00085</name>
</gene>
<proteinExistence type="predicted"/>
<dbReference type="SMART" id="SM00857">
    <property type="entry name" value="Resolvase"/>
    <property type="match status" value="1"/>
</dbReference>
<feature type="domain" description="Recombinase" evidence="3">
    <location>
        <begin position="184"/>
        <end position="327"/>
    </location>
</feature>
<dbReference type="PANTHER" id="PTHR30461:SF23">
    <property type="entry name" value="DNA RECOMBINASE-RELATED"/>
    <property type="match status" value="1"/>
</dbReference>
<feature type="coiled-coil region" evidence="1">
    <location>
        <begin position="468"/>
        <end position="502"/>
    </location>
</feature>
<dbReference type="Pfam" id="PF13408">
    <property type="entry name" value="Zn_ribbon_recom"/>
    <property type="match status" value="1"/>
</dbReference>
<evidence type="ECO:0000259" key="2">
    <source>
        <dbReference type="PROSITE" id="PS51736"/>
    </source>
</evidence>
<dbReference type="GO" id="GO:0003677">
    <property type="term" value="F:DNA binding"/>
    <property type="evidence" value="ECO:0007669"/>
    <property type="project" value="InterPro"/>
</dbReference>
<sequence length="567" mass="64787">MARTSRKQQIPSLSQSRTEQTKLYNVAIYARLSVEDNGKDSDSIESQIEYLEDYIANDPTMRKAAVFIDNGFTGTNFMRPEFQRMIDAARLGDINCVVVKDLSRLGRNYVETGEFLEKVCPFIGLRFIAVNDNYDSEGVTNNSHLAASLSNIINDFYARDISRKVFSALKTKMENGEYIGAWEKYGYLKDPDNKNKLIVNPETAPIVKQIFLWRSEGMSYMGINKKLNEMGVLSPGQYKAERGIVTNNNKKSRVILWNKHVVTDILKDITYIGHLAQRKTTQCLYAGVQYSRVDENDWVIAYNTHEPIIDQDLFDKVQEINRATLERTKANSGKYDHLPKAKNIYGAKLVCADCGARIKLHRSFSTKKDKVYFTFNCPTYGEHGKTGCTSRVKRKAELDEAVVHSIRTQMDMFMDSAHIIKSLLAQKQAINKGASRKRQKTSLNVKIKNLRSAISTLYVDMKDGLLTDEEYLMQKEKYQAEIAELEHTLGELNRDDSDTEEQLIGTKRWAAIVEEYSEATELTEGMLNACVELIRVHADGSLEITFNYMEEFKELLQTTERLRKEVA</sequence>
<protein>
    <submittedName>
        <fullName evidence="4">Recombinase family protein</fullName>
    </submittedName>
</protein>
<dbReference type="InterPro" id="IPR036162">
    <property type="entry name" value="Resolvase-like_N_sf"/>
</dbReference>
<accession>A0A9D1GS69</accession>
<comment type="caution">
    <text evidence="4">The sequence shown here is derived from an EMBL/GenBank/DDBJ whole genome shotgun (WGS) entry which is preliminary data.</text>
</comment>
<feature type="domain" description="Resolvase/invertase-type recombinase catalytic" evidence="2">
    <location>
        <begin position="25"/>
        <end position="176"/>
    </location>
</feature>